<keyword evidence="3" id="KW-1185">Reference proteome</keyword>
<name>A0A7Z0ETQ6_9ACTN</name>
<evidence type="ECO:0000313" key="2">
    <source>
        <dbReference type="EMBL" id="NYJ38114.1"/>
    </source>
</evidence>
<dbReference type="EMBL" id="JACCFS010000001">
    <property type="protein sequence ID" value="NYJ38114.1"/>
    <property type="molecule type" value="Genomic_DNA"/>
</dbReference>
<sequence>MRIGVALREVQRSEAGLAVELRRMADEYQDEVEIHHVAQDLARWSDEHVHELAAAAARHGEDSETLAGPGRAGPGSPPDAGGLLAAGSDPGLALLADLRRLYLAAAGVSVDWELLGQGAQAVKDAELLELSGRCHPRTLRQMNWANAMLKVLSPQVWAR</sequence>
<reference evidence="2 3" key="1">
    <citation type="submission" date="2020-07" db="EMBL/GenBank/DDBJ databases">
        <title>Sequencing the genomes of 1000 actinobacteria strains.</title>
        <authorList>
            <person name="Klenk H.-P."/>
        </authorList>
    </citation>
    <scope>NUCLEOTIDE SEQUENCE [LARGE SCALE GENOMIC DNA]</scope>
    <source>
        <strain evidence="2 3">DSM 44442</strain>
    </source>
</reference>
<evidence type="ECO:0000313" key="3">
    <source>
        <dbReference type="Proteomes" id="UP000572051"/>
    </source>
</evidence>
<proteinExistence type="predicted"/>
<accession>A0A7Z0ETQ6</accession>
<evidence type="ECO:0000256" key="1">
    <source>
        <dbReference type="SAM" id="MobiDB-lite"/>
    </source>
</evidence>
<comment type="caution">
    <text evidence="2">The sequence shown here is derived from an EMBL/GenBank/DDBJ whole genome shotgun (WGS) entry which is preliminary data.</text>
</comment>
<gene>
    <name evidence="2" type="ORF">HNR10_005995</name>
</gene>
<dbReference type="RefSeq" id="WP_179829303.1">
    <property type="nucleotide sequence ID" value="NZ_JACCFS010000001.1"/>
</dbReference>
<dbReference type="AlphaFoldDB" id="A0A7Z0ETQ6"/>
<protein>
    <submittedName>
        <fullName evidence="2">Uncharacterized protein</fullName>
    </submittedName>
</protein>
<dbReference type="Proteomes" id="UP000572051">
    <property type="component" value="Unassembled WGS sequence"/>
</dbReference>
<feature type="region of interest" description="Disordered" evidence="1">
    <location>
        <begin position="56"/>
        <end position="83"/>
    </location>
</feature>
<organism evidence="2 3">
    <name type="scientific">Nocardiopsis aegyptia</name>
    <dbReference type="NCBI Taxonomy" id="220378"/>
    <lineage>
        <taxon>Bacteria</taxon>
        <taxon>Bacillati</taxon>
        <taxon>Actinomycetota</taxon>
        <taxon>Actinomycetes</taxon>
        <taxon>Streptosporangiales</taxon>
        <taxon>Nocardiopsidaceae</taxon>
        <taxon>Nocardiopsis</taxon>
    </lineage>
</organism>